<dbReference type="InterPro" id="IPR011990">
    <property type="entry name" value="TPR-like_helical_dom_sf"/>
</dbReference>
<dbReference type="GO" id="GO:0005737">
    <property type="term" value="C:cytoplasm"/>
    <property type="evidence" value="ECO:0007669"/>
    <property type="project" value="TreeGrafter"/>
</dbReference>
<evidence type="ECO:0000313" key="5">
    <source>
        <dbReference type="EMBL" id="GLZ75820.1"/>
    </source>
</evidence>
<dbReference type="PANTHER" id="PTHR45663:SF11">
    <property type="entry name" value="GEO12009P1"/>
    <property type="match status" value="1"/>
</dbReference>
<protein>
    <recommendedName>
        <fullName evidence="4">Thioredoxin domain-containing protein</fullName>
    </recommendedName>
</protein>
<sequence length="298" mass="30950">MTQPHPRDSIFTRGAVDLSGLGTPRPAPPASRPAPAQGEGGGVAVIDVTEATFQSEVAERSRTTPVVVVFWVPQDPSSAQLVPVLEALAAEGGGSWTLAKVDVNDAQRLAMEAGIRVVPTVLALFGGQTVDAFEGPQPEAALRPWIDSLLKAAGLETPEQPLDPALADAEDKLADGDYDGAEAAYRRFLSEYPGHADAEAGLTQVGLLRRTDGADPAAAIAAADAAPGDVAAQTLAADLEVLTGDAENAYARLIALVSRTAGPDREAARKHLVELFAIAAPDDPAVAKARRQLMTVLF</sequence>
<name>A0A9W6SEN9_9ACTN</name>
<evidence type="ECO:0000259" key="4">
    <source>
        <dbReference type="PROSITE" id="PS51352"/>
    </source>
</evidence>
<dbReference type="CDD" id="cd02956">
    <property type="entry name" value="ybbN"/>
    <property type="match status" value="1"/>
</dbReference>
<dbReference type="AlphaFoldDB" id="A0A9W6SEN9"/>
<keyword evidence="6" id="KW-1185">Reference proteome</keyword>
<keyword evidence="2" id="KW-0676">Redox-active center</keyword>
<evidence type="ECO:0000256" key="1">
    <source>
        <dbReference type="ARBA" id="ARBA00008987"/>
    </source>
</evidence>
<evidence type="ECO:0000256" key="2">
    <source>
        <dbReference type="ARBA" id="ARBA00023284"/>
    </source>
</evidence>
<comment type="caution">
    <text evidence="5">The sequence shown here is derived from an EMBL/GenBank/DDBJ whole genome shotgun (WGS) entry which is preliminary data.</text>
</comment>
<dbReference type="SUPFAM" id="SSF52833">
    <property type="entry name" value="Thioredoxin-like"/>
    <property type="match status" value="1"/>
</dbReference>
<gene>
    <name evidence="5" type="ORF">Afil01_06270</name>
</gene>
<dbReference type="GO" id="GO:0006950">
    <property type="term" value="P:response to stress"/>
    <property type="evidence" value="ECO:0007669"/>
    <property type="project" value="UniProtKB-ARBA"/>
</dbReference>
<dbReference type="InterPro" id="IPR013766">
    <property type="entry name" value="Thioredoxin_domain"/>
</dbReference>
<organism evidence="5 6">
    <name type="scientific">Actinorhabdospora filicis</name>
    <dbReference type="NCBI Taxonomy" id="1785913"/>
    <lineage>
        <taxon>Bacteria</taxon>
        <taxon>Bacillati</taxon>
        <taxon>Actinomycetota</taxon>
        <taxon>Actinomycetes</taxon>
        <taxon>Micromonosporales</taxon>
        <taxon>Micromonosporaceae</taxon>
        <taxon>Actinorhabdospora</taxon>
    </lineage>
</organism>
<feature type="compositionally biased region" description="Basic and acidic residues" evidence="3">
    <location>
        <begin position="1"/>
        <end position="10"/>
    </location>
</feature>
<dbReference type="SUPFAM" id="SSF48452">
    <property type="entry name" value="TPR-like"/>
    <property type="match status" value="1"/>
</dbReference>
<feature type="region of interest" description="Disordered" evidence="3">
    <location>
        <begin position="1"/>
        <end position="40"/>
    </location>
</feature>
<dbReference type="EMBL" id="BSTX01000001">
    <property type="protein sequence ID" value="GLZ75820.1"/>
    <property type="molecule type" value="Genomic_DNA"/>
</dbReference>
<dbReference type="Gene3D" id="1.25.40.10">
    <property type="entry name" value="Tetratricopeptide repeat domain"/>
    <property type="match status" value="1"/>
</dbReference>
<dbReference type="PANTHER" id="PTHR45663">
    <property type="entry name" value="GEO12009P1"/>
    <property type="match status" value="1"/>
</dbReference>
<dbReference type="PROSITE" id="PS51352">
    <property type="entry name" value="THIOREDOXIN_2"/>
    <property type="match status" value="1"/>
</dbReference>
<dbReference type="RefSeq" id="WP_285661044.1">
    <property type="nucleotide sequence ID" value="NZ_BSTX01000001.1"/>
</dbReference>
<evidence type="ECO:0000256" key="3">
    <source>
        <dbReference type="SAM" id="MobiDB-lite"/>
    </source>
</evidence>
<accession>A0A9W6SEN9</accession>
<dbReference type="InterPro" id="IPR036249">
    <property type="entry name" value="Thioredoxin-like_sf"/>
</dbReference>
<reference evidence="5" key="1">
    <citation type="submission" date="2023-03" db="EMBL/GenBank/DDBJ databases">
        <title>Actinorhabdospora filicis NBRC 111898.</title>
        <authorList>
            <person name="Ichikawa N."/>
            <person name="Sato H."/>
            <person name="Tonouchi N."/>
        </authorList>
    </citation>
    <scope>NUCLEOTIDE SEQUENCE</scope>
    <source>
        <strain evidence="5">NBRC 111898</strain>
    </source>
</reference>
<comment type="similarity">
    <text evidence="1">Belongs to the thioredoxin family.</text>
</comment>
<dbReference type="Pfam" id="PF00085">
    <property type="entry name" value="Thioredoxin"/>
    <property type="match status" value="1"/>
</dbReference>
<dbReference type="GO" id="GO:0015035">
    <property type="term" value="F:protein-disulfide reductase activity"/>
    <property type="evidence" value="ECO:0007669"/>
    <property type="project" value="TreeGrafter"/>
</dbReference>
<dbReference type="Pfam" id="PF14561">
    <property type="entry name" value="TPR_20"/>
    <property type="match status" value="1"/>
</dbReference>
<dbReference type="Gene3D" id="3.40.30.10">
    <property type="entry name" value="Glutaredoxin"/>
    <property type="match status" value="1"/>
</dbReference>
<evidence type="ECO:0000313" key="6">
    <source>
        <dbReference type="Proteomes" id="UP001165079"/>
    </source>
</evidence>
<feature type="domain" description="Thioredoxin" evidence="4">
    <location>
        <begin position="21"/>
        <end position="151"/>
    </location>
</feature>
<dbReference type="Proteomes" id="UP001165079">
    <property type="component" value="Unassembled WGS sequence"/>
</dbReference>
<proteinExistence type="inferred from homology"/>